<organism evidence="4 7">
    <name type="scientific">Peronospora belbahrii</name>
    <dbReference type="NCBI Taxonomy" id="622444"/>
    <lineage>
        <taxon>Eukaryota</taxon>
        <taxon>Sar</taxon>
        <taxon>Stramenopiles</taxon>
        <taxon>Oomycota</taxon>
        <taxon>Peronosporomycetes</taxon>
        <taxon>Peronosporales</taxon>
        <taxon>Peronosporaceae</taxon>
        <taxon>Peronospora</taxon>
    </lineage>
</organism>
<protein>
    <submittedName>
        <fullName evidence="4">Uncharacterized protein</fullName>
    </submittedName>
</protein>
<reference evidence="4 6" key="1">
    <citation type="submission" date="2021-11" db="EMBL/GenBank/DDBJ databases">
        <authorList>
            <person name="Islam A."/>
            <person name="Islam S."/>
            <person name="Flora M.S."/>
            <person name="Rahman M."/>
            <person name="Ziaur R.M."/>
            <person name="Epstein J.H."/>
            <person name="Hassan M."/>
            <person name="Klassen M."/>
            <person name="Woodard K."/>
            <person name="Webb A."/>
            <person name="Webby R.J."/>
            <person name="El Zowalaty M.E."/>
        </authorList>
    </citation>
    <scope>NUCLEOTIDE SEQUENCE</scope>
    <source>
        <strain evidence="5">Pbs1</strain>
        <strain evidence="4">Pbs3</strain>
    </source>
</reference>
<name>A0AAU9LE24_9STRA</name>
<dbReference type="PANTHER" id="PTHR24113">
    <property type="entry name" value="RAN GTPASE-ACTIVATING PROTEIN 1"/>
    <property type="match status" value="1"/>
</dbReference>
<dbReference type="GO" id="GO:0006913">
    <property type="term" value="P:nucleocytoplasmic transport"/>
    <property type="evidence" value="ECO:0007669"/>
    <property type="project" value="TreeGrafter"/>
</dbReference>
<dbReference type="PANTHER" id="PTHR24113:SF12">
    <property type="entry name" value="RAN GTPASE-ACTIVATING PROTEIN 1"/>
    <property type="match status" value="1"/>
</dbReference>
<dbReference type="InterPro" id="IPR032675">
    <property type="entry name" value="LRR_dom_sf"/>
</dbReference>
<evidence type="ECO:0000313" key="4">
    <source>
        <dbReference type="EMBL" id="CAH0481157.1"/>
    </source>
</evidence>
<dbReference type="AlphaFoldDB" id="A0AAU9LE24"/>
<dbReference type="Gene3D" id="3.80.10.10">
    <property type="entry name" value="Ribonuclease Inhibitor"/>
    <property type="match status" value="2"/>
</dbReference>
<dbReference type="GO" id="GO:0031267">
    <property type="term" value="F:small GTPase binding"/>
    <property type="evidence" value="ECO:0007669"/>
    <property type="project" value="TreeGrafter"/>
</dbReference>
<keyword evidence="3" id="KW-0677">Repeat</keyword>
<dbReference type="EMBL" id="CAKKTJ010000327">
    <property type="protein sequence ID" value="CAH0481157.1"/>
    <property type="molecule type" value="Genomic_DNA"/>
</dbReference>
<keyword evidence="6" id="KW-1185">Reference proteome</keyword>
<proteinExistence type="predicted"/>
<evidence type="ECO:0000256" key="3">
    <source>
        <dbReference type="ARBA" id="ARBA00022737"/>
    </source>
</evidence>
<dbReference type="SUPFAM" id="SSF52047">
    <property type="entry name" value="RNI-like"/>
    <property type="match status" value="1"/>
</dbReference>
<evidence type="ECO:0000256" key="1">
    <source>
        <dbReference type="ARBA" id="ARBA00022468"/>
    </source>
</evidence>
<dbReference type="GO" id="GO:0048471">
    <property type="term" value="C:perinuclear region of cytoplasm"/>
    <property type="evidence" value="ECO:0007669"/>
    <property type="project" value="TreeGrafter"/>
</dbReference>
<keyword evidence="2" id="KW-0433">Leucine-rich repeat</keyword>
<keyword evidence="1" id="KW-0343">GTPase activation</keyword>
<evidence type="ECO:0000256" key="2">
    <source>
        <dbReference type="ARBA" id="ARBA00022614"/>
    </source>
</evidence>
<evidence type="ECO:0000313" key="5">
    <source>
        <dbReference type="EMBL" id="CAH0522612.1"/>
    </source>
</evidence>
<dbReference type="GO" id="GO:0005096">
    <property type="term" value="F:GTPase activator activity"/>
    <property type="evidence" value="ECO:0007669"/>
    <property type="project" value="UniProtKB-KW"/>
</dbReference>
<dbReference type="SMART" id="SM00368">
    <property type="entry name" value="LRR_RI"/>
    <property type="match status" value="4"/>
</dbReference>
<accession>A0AAU9LE24</accession>
<gene>
    <name evidence="5" type="ORF">PBS001_LOCUS9037</name>
    <name evidence="4" type="ORF">PBS003_LOCUS7764</name>
</gene>
<evidence type="ECO:0000313" key="6">
    <source>
        <dbReference type="Proteomes" id="UP001158986"/>
    </source>
</evidence>
<sequence>MAKQPLDDGISATMRGLLSLLPSNDSAAERNSSSVSLVANFRHIAPSSVLQGLQALVTMESYSHMLQRYPLVKQAFWEQVLASDLMAKGFDTRKHHMQLQDEQFPRLVLDFSRCPLTTELLETLTEFFAQSREMQPIHHPQLSGVKLDREAISYCRLVPVALKLVRCRLTADSITRLKTVLVSGLRRNDSAARFCITSLNLSENPMQSDELMALARLLDECRRQREQWGGLPLDELVLENALSRSLTITNWAAFRAFVSAAVGVDRRCKTSLKRLSLANNSLSYHHVGCICSALRCESITLEELSLACTFSLVDPADRKICWQWLAIGLRPMVFCGGRSGLRLLDLSGNPMFPMDSEAWHESLRDPQATVLQWIDDTTPQAVSCRNTTARCLLSSNTDLYSSPTEASARLVNIENEVKALSLEADNFKQWEVMASLPGKHGWLCVVVPGFGVAWTRKENAMTWEHTGQNQSVASAILSELVMNDMVASRTTTKALESFVRGFGGKLRSLELRRNALSAMELDAILVSCQQLYSLDVEGCRILQLQLLVDALRGVLGQNLRILNLNANLIGADSFNVLTSALRDQIPDRVPVLYELRVANNEIGGNGVRHLHDALEFNKRLALLELDLPEKGTEPPRRPDNDEYVQLYRTRCMRLDMSFQNELVGVTPLLLDRRLAFLLVLSAHDVTLDRGICSAIFSFAADEKRRCILWNTAHA</sequence>
<dbReference type="Proteomes" id="UP001160483">
    <property type="component" value="Unassembled WGS sequence"/>
</dbReference>
<dbReference type="GO" id="GO:0005634">
    <property type="term" value="C:nucleus"/>
    <property type="evidence" value="ECO:0007669"/>
    <property type="project" value="TreeGrafter"/>
</dbReference>
<dbReference type="EMBL" id="CAKLCB010000392">
    <property type="protein sequence ID" value="CAH0522612.1"/>
    <property type="molecule type" value="Genomic_DNA"/>
</dbReference>
<evidence type="ECO:0000313" key="7">
    <source>
        <dbReference type="Proteomes" id="UP001160483"/>
    </source>
</evidence>
<dbReference type="Proteomes" id="UP001158986">
    <property type="component" value="Unassembled WGS sequence"/>
</dbReference>
<dbReference type="GO" id="GO:0005829">
    <property type="term" value="C:cytosol"/>
    <property type="evidence" value="ECO:0007669"/>
    <property type="project" value="TreeGrafter"/>
</dbReference>
<dbReference type="InterPro" id="IPR027038">
    <property type="entry name" value="RanGap"/>
</dbReference>
<comment type="caution">
    <text evidence="4">The sequence shown here is derived from an EMBL/GenBank/DDBJ whole genome shotgun (WGS) entry which is preliminary data.</text>
</comment>